<evidence type="ECO:0000256" key="1">
    <source>
        <dbReference type="SAM" id="MobiDB-lite"/>
    </source>
</evidence>
<keyword evidence="2" id="KW-1133">Transmembrane helix</keyword>
<accession>A0ABV5M953</accession>
<keyword evidence="2" id="KW-0472">Membrane</keyword>
<proteinExistence type="predicted"/>
<feature type="region of interest" description="Disordered" evidence="1">
    <location>
        <begin position="1"/>
        <end position="24"/>
    </location>
</feature>
<dbReference type="InterPro" id="IPR006311">
    <property type="entry name" value="TAT_signal"/>
</dbReference>
<comment type="caution">
    <text evidence="3">The sequence shown here is derived from an EMBL/GenBank/DDBJ whole genome shotgun (WGS) entry which is preliminary data.</text>
</comment>
<keyword evidence="2" id="KW-0812">Transmembrane</keyword>
<sequence length="330" mass="35050">MRRRIDSTLAGLDPAAGLSDEPGTADRAATLRAILATPRDATRRTPGRPRRRLVLAGAGLAAAAAASAAVGLRGEPQPAYAATPPPLRYERPAGGRSTGELLRAIATAAAGSPVRGVGDYGYIHLQQWTLANPSMAPRGAYLTVDPSELWLWYRRADGSGRTVVADALGRRESRLDPGSFNRIGPGDLRDALLVSGRTQMFDVTGESSPLGGYAQLGHDQVPAPGLRAEALRLLAELPGLQYTGRVRDRAGRTGAAFSLDFDARTGPVRDTVIVDAATGELLGFERMLLALRDPRFLEELTPGWAPLRVRTPAVVAYTVFLEAALRGNDS</sequence>
<protein>
    <recommendedName>
        <fullName evidence="5">MucB/RseB N-terminal domain-containing protein</fullName>
    </recommendedName>
</protein>
<dbReference type="EMBL" id="JBHMCA010000042">
    <property type="protein sequence ID" value="MFB9445356.1"/>
    <property type="molecule type" value="Genomic_DNA"/>
</dbReference>
<keyword evidence="4" id="KW-1185">Reference proteome</keyword>
<evidence type="ECO:0000313" key="4">
    <source>
        <dbReference type="Proteomes" id="UP001589608"/>
    </source>
</evidence>
<feature type="transmembrane region" description="Helical" evidence="2">
    <location>
        <begin position="53"/>
        <end position="72"/>
    </location>
</feature>
<evidence type="ECO:0000256" key="2">
    <source>
        <dbReference type="SAM" id="Phobius"/>
    </source>
</evidence>
<evidence type="ECO:0008006" key="5">
    <source>
        <dbReference type="Google" id="ProtNLM"/>
    </source>
</evidence>
<organism evidence="3 4">
    <name type="scientific">Dactylosporangium vinaceum</name>
    <dbReference type="NCBI Taxonomy" id="53362"/>
    <lineage>
        <taxon>Bacteria</taxon>
        <taxon>Bacillati</taxon>
        <taxon>Actinomycetota</taxon>
        <taxon>Actinomycetes</taxon>
        <taxon>Micromonosporales</taxon>
        <taxon>Micromonosporaceae</taxon>
        <taxon>Dactylosporangium</taxon>
    </lineage>
</organism>
<dbReference type="PROSITE" id="PS51318">
    <property type="entry name" value="TAT"/>
    <property type="match status" value="1"/>
</dbReference>
<reference evidence="3 4" key="1">
    <citation type="submission" date="2024-09" db="EMBL/GenBank/DDBJ databases">
        <authorList>
            <person name="Sun Q."/>
            <person name="Mori K."/>
        </authorList>
    </citation>
    <scope>NUCLEOTIDE SEQUENCE [LARGE SCALE GENOMIC DNA]</scope>
    <source>
        <strain evidence="3 4">JCM 3307</strain>
    </source>
</reference>
<gene>
    <name evidence="3" type="ORF">ACFFTR_19960</name>
</gene>
<name>A0ABV5M953_9ACTN</name>
<dbReference type="RefSeq" id="WP_246656249.1">
    <property type="nucleotide sequence ID" value="NZ_CP061913.1"/>
</dbReference>
<evidence type="ECO:0000313" key="3">
    <source>
        <dbReference type="EMBL" id="MFB9445356.1"/>
    </source>
</evidence>
<dbReference type="Proteomes" id="UP001589608">
    <property type="component" value="Unassembled WGS sequence"/>
</dbReference>